<keyword evidence="3 6" id="KW-0731">Sigma factor</keyword>
<dbReference type="GO" id="GO:0016987">
    <property type="term" value="F:sigma factor activity"/>
    <property type="evidence" value="ECO:0007669"/>
    <property type="project" value="UniProtKB-KW"/>
</dbReference>
<dbReference type="Pfam" id="PF08281">
    <property type="entry name" value="Sigma70_r4_2"/>
    <property type="match status" value="1"/>
</dbReference>
<feature type="domain" description="RNA polymerase sigma factor 70 region 4 type 2" evidence="8">
    <location>
        <begin position="103"/>
        <end position="154"/>
    </location>
</feature>
<dbReference type="NCBIfam" id="TIGR02937">
    <property type="entry name" value="sigma70-ECF"/>
    <property type="match status" value="1"/>
</dbReference>
<dbReference type="InterPro" id="IPR013325">
    <property type="entry name" value="RNA_pol_sigma_r2"/>
</dbReference>
<dbReference type="GO" id="GO:0006352">
    <property type="term" value="P:DNA-templated transcription initiation"/>
    <property type="evidence" value="ECO:0007669"/>
    <property type="project" value="InterPro"/>
</dbReference>
<dbReference type="InterPro" id="IPR014284">
    <property type="entry name" value="RNA_pol_sigma-70_dom"/>
</dbReference>
<dbReference type="InterPro" id="IPR000838">
    <property type="entry name" value="RNA_pol_sigma70_ECF_CS"/>
</dbReference>
<dbReference type="PANTHER" id="PTHR43133">
    <property type="entry name" value="RNA POLYMERASE ECF-TYPE SIGMA FACTO"/>
    <property type="match status" value="1"/>
</dbReference>
<gene>
    <name evidence="9" type="primary">rpoE_6</name>
    <name evidence="9" type="ORF">NCTC11343_03950</name>
</gene>
<dbReference type="PANTHER" id="PTHR43133:SF45">
    <property type="entry name" value="RNA POLYMERASE ECF-TYPE SIGMA FACTOR"/>
    <property type="match status" value="1"/>
</dbReference>
<reference evidence="9 10" key="1">
    <citation type="submission" date="2018-06" db="EMBL/GenBank/DDBJ databases">
        <authorList>
            <consortium name="Pathogen Informatics"/>
            <person name="Doyle S."/>
        </authorList>
    </citation>
    <scope>NUCLEOTIDE SEQUENCE [LARGE SCALE GENOMIC DNA]</scope>
    <source>
        <strain evidence="9 10">NCTC11343</strain>
    </source>
</reference>
<evidence type="ECO:0000256" key="1">
    <source>
        <dbReference type="ARBA" id="ARBA00010641"/>
    </source>
</evidence>
<keyword evidence="2 6" id="KW-0805">Transcription regulation</keyword>
<evidence type="ECO:0000313" key="10">
    <source>
        <dbReference type="Proteomes" id="UP000251241"/>
    </source>
</evidence>
<organism evidence="9 10">
    <name type="scientific">Sphingobacterium multivorum</name>
    <dbReference type="NCBI Taxonomy" id="28454"/>
    <lineage>
        <taxon>Bacteria</taxon>
        <taxon>Pseudomonadati</taxon>
        <taxon>Bacteroidota</taxon>
        <taxon>Sphingobacteriia</taxon>
        <taxon>Sphingobacteriales</taxon>
        <taxon>Sphingobacteriaceae</taxon>
        <taxon>Sphingobacterium</taxon>
    </lineage>
</organism>
<protein>
    <recommendedName>
        <fullName evidence="6">RNA polymerase sigma factor</fullName>
    </recommendedName>
</protein>
<dbReference type="GO" id="GO:0003677">
    <property type="term" value="F:DNA binding"/>
    <property type="evidence" value="ECO:0007669"/>
    <property type="project" value="UniProtKB-KW"/>
</dbReference>
<evidence type="ECO:0000256" key="4">
    <source>
        <dbReference type="ARBA" id="ARBA00023125"/>
    </source>
</evidence>
<accession>A0A2X2JVV4</accession>
<dbReference type="InterPro" id="IPR036388">
    <property type="entry name" value="WH-like_DNA-bd_sf"/>
</dbReference>
<dbReference type="PROSITE" id="PS01063">
    <property type="entry name" value="SIGMA70_ECF"/>
    <property type="match status" value="1"/>
</dbReference>
<dbReference type="Proteomes" id="UP000251241">
    <property type="component" value="Unassembled WGS sequence"/>
</dbReference>
<dbReference type="GeneID" id="97182267"/>
<name>A0A2X2JVV4_SPHMU</name>
<dbReference type="Gene3D" id="1.10.10.10">
    <property type="entry name" value="Winged helix-like DNA-binding domain superfamily/Winged helix DNA-binding domain"/>
    <property type="match status" value="1"/>
</dbReference>
<keyword evidence="5 6" id="KW-0804">Transcription</keyword>
<sequence>MTNKENFEIIYKEYAPAIRKLCLSYTGDPDNADDLVQETFITVWKKLDGFRNDAKLSTWIYRIAINNCLTSMRKKNQHVKKITDSNYIDIPEDSTNEKVQQIDLLYKCISKLKEADRVLITLVLDEKPYEQIAEITGITENNLRVKIHRIKKELTEIFHKYARL</sequence>
<dbReference type="SUPFAM" id="SSF88659">
    <property type="entry name" value="Sigma3 and sigma4 domains of RNA polymerase sigma factors"/>
    <property type="match status" value="1"/>
</dbReference>
<proteinExistence type="inferred from homology"/>
<dbReference type="InterPro" id="IPR007627">
    <property type="entry name" value="RNA_pol_sigma70_r2"/>
</dbReference>
<dbReference type="RefSeq" id="WP_112375585.1">
    <property type="nucleotide sequence ID" value="NZ_CP068089.1"/>
</dbReference>
<dbReference type="AlphaFoldDB" id="A0A2X2JVV4"/>
<keyword evidence="4 6" id="KW-0238">DNA-binding</keyword>
<evidence type="ECO:0000256" key="6">
    <source>
        <dbReference type="RuleBase" id="RU000716"/>
    </source>
</evidence>
<dbReference type="SUPFAM" id="SSF88946">
    <property type="entry name" value="Sigma2 domain of RNA polymerase sigma factors"/>
    <property type="match status" value="1"/>
</dbReference>
<dbReference type="InterPro" id="IPR039425">
    <property type="entry name" value="RNA_pol_sigma-70-like"/>
</dbReference>
<dbReference type="EMBL" id="UAUU01000011">
    <property type="protein sequence ID" value="SPZ91905.1"/>
    <property type="molecule type" value="Genomic_DNA"/>
</dbReference>
<dbReference type="Pfam" id="PF04542">
    <property type="entry name" value="Sigma70_r2"/>
    <property type="match status" value="1"/>
</dbReference>
<feature type="domain" description="RNA polymerase sigma-70 region 2" evidence="7">
    <location>
        <begin position="10"/>
        <end position="76"/>
    </location>
</feature>
<evidence type="ECO:0000256" key="3">
    <source>
        <dbReference type="ARBA" id="ARBA00023082"/>
    </source>
</evidence>
<comment type="similarity">
    <text evidence="1 6">Belongs to the sigma-70 factor family. ECF subfamily.</text>
</comment>
<evidence type="ECO:0000313" key="9">
    <source>
        <dbReference type="EMBL" id="SPZ91905.1"/>
    </source>
</evidence>
<evidence type="ECO:0000259" key="8">
    <source>
        <dbReference type="Pfam" id="PF08281"/>
    </source>
</evidence>
<dbReference type="InterPro" id="IPR013249">
    <property type="entry name" value="RNA_pol_sigma70_r4_t2"/>
</dbReference>
<dbReference type="InterPro" id="IPR013324">
    <property type="entry name" value="RNA_pol_sigma_r3/r4-like"/>
</dbReference>
<evidence type="ECO:0000256" key="2">
    <source>
        <dbReference type="ARBA" id="ARBA00023015"/>
    </source>
</evidence>
<evidence type="ECO:0000256" key="5">
    <source>
        <dbReference type="ARBA" id="ARBA00023163"/>
    </source>
</evidence>
<dbReference type="Gene3D" id="1.10.1740.10">
    <property type="match status" value="1"/>
</dbReference>
<evidence type="ECO:0000259" key="7">
    <source>
        <dbReference type="Pfam" id="PF04542"/>
    </source>
</evidence>